<dbReference type="OrthoDB" id="1909008at2759"/>
<proteinExistence type="predicted"/>
<feature type="signal peptide" evidence="2">
    <location>
        <begin position="1"/>
        <end position="24"/>
    </location>
</feature>
<evidence type="ECO:0000256" key="2">
    <source>
        <dbReference type="SAM" id="SignalP"/>
    </source>
</evidence>
<accession>A0A9Q0J3C7</accession>
<dbReference type="PANTHER" id="PTHR33210:SF24">
    <property type="entry name" value="POLLEN OLE E 1 ALLERGEN AND EXTENSIN FAMILY PROTEIN"/>
    <property type="match status" value="1"/>
</dbReference>
<keyword evidence="4" id="KW-1185">Reference proteome</keyword>
<dbReference type="PANTHER" id="PTHR33210">
    <property type="entry name" value="PROTODERMAL FACTOR 1"/>
    <property type="match status" value="1"/>
</dbReference>
<organism evidence="3 4">
    <name type="scientific">Turnera subulata</name>
    <dbReference type="NCBI Taxonomy" id="218843"/>
    <lineage>
        <taxon>Eukaryota</taxon>
        <taxon>Viridiplantae</taxon>
        <taxon>Streptophyta</taxon>
        <taxon>Embryophyta</taxon>
        <taxon>Tracheophyta</taxon>
        <taxon>Spermatophyta</taxon>
        <taxon>Magnoliopsida</taxon>
        <taxon>eudicotyledons</taxon>
        <taxon>Gunneridae</taxon>
        <taxon>Pentapetalae</taxon>
        <taxon>rosids</taxon>
        <taxon>fabids</taxon>
        <taxon>Malpighiales</taxon>
        <taxon>Passifloraceae</taxon>
        <taxon>Turnera</taxon>
    </lineage>
</organism>
<dbReference type="InterPro" id="IPR039923">
    <property type="entry name" value="Protodermal_1"/>
</dbReference>
<reference evidence="3" key="1">
    <citation type="submission" date="2022-02" db="EMBL/GenBank/DDBJ databases">
        <authorList>
            <person name="Henning P.M."/>
            <person name="McCubbin A.G."/>
            <person name="Shore J.S."/>
        </authorList>
    </citation>
    <scope>NUCLEOTIDE SEQUENCE</scope>
    <source>
        <strain evidence="3">F60SS</strain>
        <tissue evidence="3">Leaves</tissue>
    </source>
</reference>
<evidence type="ECO:0000256" key="1">
    <source>
        <dbReference type="SAM" id="MobiDB-lite"/>
    </source>
</evidence>
<feature type="region of interest" description="Disordered" evidence="1">
    <location>
        <begin position="158"/>
        <end position="192"/>
    </location>
</feature>
<dbReference type="AlphaFoldDB" id="A0A9Q0J3C7"/>
<sequence length="338" mass="37395">MDWSQRLLFSVLLILASLIDGTRADASVSGTVFCDQCKDGHVTLFDYPIYGVKVTLACLDPNGQIIFSREETSNWFGHYAMRLEGTPDMSNCYAQVSTSGQGPNRCGAGAGPAQKIRLLFRFFDTEVYTVDALLSEPAEPMSFCPRFSNPGPAPITPVNPPVIPSPPPPFSLPPPPRLPTPPPEFPLPPPFRLPPSPRLPPVPSLPPMPPMPFLRPSACSHQNWTNPEYRCYWRYVNPDMKVAVVFGLVAGRRYGTDITLWEGLMGRGDPYRTLLREGTTALLNSYNSLLFPYNAISVVTQMNWALLGSQRAVLHTALRFMRANFGSSNVTCNFTPCK</sequence>
<protein>
    <recommendedName>
        <fullName evidence="5">Wall-associated receptor kinase galacturonan-binding domain-containing protein</fullName>
    </recommendedName>
</protein>
<keyword evidence="2" id="KW-0732">Signal</keyword>
<feature type="chain" id="PRO_5040133048" description="Wall-associated receptor kinase galacturonan-binding domain-containing protein" evidence="2">
    <location>
        <begin position="25"/>
        <end position="338"/>
    </location>
</feature>
<comment type="caution">
    <text evidence="3">The sequence shown here is derived from an EMBL/GenBank/DDBJ whole genome shotgun (WGS) entry which is preliminary data.</text>
</comment>
<evidence type="ECO:0000313" key="3">
    <source>
        <dbReference type="EMBL" id="KAJ4826110.1"/>
    </source>
</evidence>
<dbReference type="Proteomes" id="UP001141552">
    <property type="component" value="Unassembled WGS sequence"/>
</dbReference>
<gene>
    <name evidence="3" type="ORF">Tsubulata_010962</name>
</gene>
<evidence type="ECO:0008006" key="5">
    <source>
        <dbReference type="Google" id="ProtNLM"/>
    </source>
</evidence>
<dbReference type="Pfam" id="PF01190">
    <property type="entry name" value="Pollen_Ole_e_1"/>
    <property type="match status" value="1"/>
</dbReference>
<reference evidence="3" key="2">
    <citation type="journal article" date="2023" name="Plants (Basel)">
        <title>Annotation of the Turnera subulata (Passifloraceae) Draft Genome Reveals the S-Locus Evolved after the Divergence of Turneroideae from Passifloroideae in a Stepwise Manner.</title>
        <authorList>
            <person name="Henning P.M."/>
            <person name="Roalson E.H."/>
            <person name="Mir W."/>
            <person name="McCubbin A.G."/>
            <person name="Shore J.S."/>
        </authorList>
    </citation>
    <scope>NUCLEOTIDE SEQUENCE</scope>
    <source>
        <strain evidence="3">F60SS</strain>
    </source>
</reference>
<name>A0A9Q0J3C7_9ROSI</name>
<dbReference type="EMBL" id="JAKUCV010006746">
    <property type="protein sequence ID" value="KAJ4826110.1"/>
    <property type="molecule type" value="Genomic_DNA"/>
</dbReference>
<evidence type="ECO:0000313" key="4">
    <source>
        <dbReference type="Proteomes" id="UP001141552"/>
    </source>
</evidence>